<sequence length="357" mass="40199">MTRMKGWPAVLIVCLALIVLAAGCGQPQPTEDLEPEPPLPAPIIEPEPEPEPEIVYPYTYPLTGIGTEEEMAARPILVMIENHRAARPQSGLIDADIVYEFLVEGEITRFAAVFHSQQPEVIGPVRSLRPYFAQIAEGMDAMIVHAGYSPAAIEYVQKKKLDRLDEIYGGGAYFWRSKERSKPHNLYTSMELIRKGQENRKLRTEWNQPEAIPFADKDIVMTGEPAEKVRVNYLLGYHVEYEYDAEKETYLRYMAGAPHVDKESEEQIEAANIMIIAASHRVVDNVGRREIDVYGPGKGWIAQKGKVREIVWEQKDGIIRPYINGEEVPLIPGKTWVQVISPDLKVTFSAADENADA</sequence>
<feature type="domain" description="DUF3048" evidence="4">
    <location>
        <begin position="230"/>
        <end position="337"/>
    </location>
</feature>
<feature type="domain" description="DUF3048" evidence="3">
    <location>
        <begin position="62"/>
        <end position="201"/>
    </location>
</feature>
<keyword evidence="6" id="KW-1185">Reference proteome</keyword>
<dbReference type="AlphaFoldDB" id="A0A916VHQ6"/>
<reference evidence="5" key="1">
    <citation type="submission" date="2020-08" db="EMBL/GenBank/DDBJ databases">
        <authorList>
            <person name="Uke A."/>
            <person name="Chhe C."/>
            <person name="Baramee S."/>
            <person name="Kosugi A."/>
        </authorList>
    </citation>
    <scope>NUCLEOTIDE SEQUENCE</scope>
    <source>
        <strain evidence="5">DA-C8</strain>
    </source>
</reference>
<dbReference type="EMBL" id="BMAQ01000020">
    <property type="protein sequence ID" value="GFR38540.1"/>
    <property type="molecule type" value="Genomic_DNA"/>
</dbReference>
<evidence type="ECO:0000256" key="1">
    <source>
        <dbReference type="SAM" id="MobiDB-lite"/>
    </source>
</evidence>
<dbReference type="Pfam" id="PF17479">
    <property type="entry name" value="DUF3048_C"/>
    <property type="match status" value="1"/>
</dbReference>
<name>A0A916VHQ6_9BACL</name>
<proteinExistence type="predicted"/>
<evidence type="ECO:0000313" key="5">
    <source>
        <dbReference type="EMBL" id="GFR38540.1"/>
    </source>
</evidence>
<comment type="caution">
    <text evidence="5">The sequence shown here is derived from an EMBL/GenBank/DDBJ whole genome shotgun (WGS) entry which is preliminary data.</text>
</comment>
<dbReference type="InterPro" id="IPR035328">
    <property type="entry name" value="DUF3048_C"/>
</dbReference>
<dbReference type="PROSITE" id="PS51257">
    <property type="entry name" value="PROKAR_LIPOPROTEIN"/>
    <property type="match status" value="1"/>
</dbReference>
<protein>
    <submittedName>
        <fullName evidence="5">Lipoprotein YerB</fullName>
    </submittedName>
</protein>
<dbReference type="Proteomes" id="UP000654993">
    <property type="component" value="Unassembled WGS sequence"/>
</dbReference>
<reference evidence="5" key="2">
    <citation type="journal article" date="2021" name="Data Brief">
        <title>Draft genome sequence data of the facultative, thermophilic, xylanolytic bacterium Paenibacillus sp. strain DA-C8.</title>
        <authorList>
            <person name="Chhe C."/>
            <person name="Uke A."/>
            <person name="Baramee S."/>
            <person name="Ungkulpasvich U."/>
            <person name="Tachaapaikoon C."/>
            <person name="Pason P."/>
            <person name="Waeonukul R."/>
            <person name="Ratanakhanokchai K."/>
            <person name="Kosugi A."/>
        </authorList>
    </citation>
    <scope>NUCLEOTIDE SEQUENCE</scope>
    <source>
        <strain evidence="5">DA-C8</strain>
    </source>
</reference>
<dbReference type="Gene3D" id="3.50.90.10">
    <property type="entry name" value="YerB-like"/>
    <property type="match status" value="1"/>
</dbReference>
<feature type="signal peptide" evidence="2">
    <location>
        <begin position="1"/>
        <end position="21"/>
    </location>
</feature>
<gene>
    <name evidence="5" type="primary">yerB</name>
    <name evidence="5" type="ORF">PRECH8_18360</name>
</gene>
<evidence type="ECO:0000256" key="2">
    <source>
        <dbReference type="SAM" id="SignalP"/>
    </source>
</evidence>
<feature type="chain" id="PRO_5039664188" evidence="2">
    <location>
        <begin position="22"/>
        <end position="357"/>
    </location>
</feature>
<evidence type="ECO:0000313" key="6">
    <source>
        <dbReference type="Proteomes" id="UP000654993"/>
    </source>
</evidence>
<evidence type="ECO:0000259" key="4">
    <source>
        <dbReference type="Pfam" id="PF17479"/>
    </source>
</evidence>
<keyword evidence="5" id="KW-0449">Lipoprotein</keyword>
<dbReference type="InterPro" id="IPR023158">
    <property type="entry name" value="YerB-like_sf"/>
</dbReference>
<feature type="compositionally biased region" description="Pro residues" evidence="1">
    <location>
        <begin position="36"/>
        <end position="45"/>
    </location>
</feature>
<dbReference type="SUPFAM" id="SSF159774">
    <property type="entry name" value="YerB-like"/>
    <property type="match status" value="1"/>
</dbReference>
<dbReference type="Pfam" id="PF11258">
    <property type="entry name" value="DUF3048"/>
    <property type="match status" value="1"/>
</dbReference>
<accession>A0A916VHQ6</accession>
<dbReference type="InterPro" id="IPR021416">
    <property type="entry name" value="DUF3048_N"/>
</dbReference>
<organism evidence="5 6">
    <name type="scientific">Insulibacter thermoxylanivorax</name>
    <dbReference type="NCBI Taxonomy" id="2749268"/>
    <lineage>
        <taxon>Bacteria</taxon>
        <taxon>Bacillati</taxon>
        <taxon>Bacillota</taxon>
        <taxon>Bacilli</taxon>
        <taxon>Bacillales</taxon>
        <taxon>Paenibacillaceae</taxon>
        <taxon>Insulibacter</taxon>
    </lineage>
</organism>
<feature type="region of interest" description="Disordered" evidence="1">
    <location>
        <begin position="27"/>
        <end position="48"/>
    </location>
</feature>
<keyword evidence="2" id="KW-0732">Signal</keyword>
<evidence type="ECO:0000259" key="3">
    <source>
        <dbReference type="Pfam" id="PF11258"/>
    </source>
</evidence>